<gene>
    <name evidence="2" type="ORF">J2X12_002413</name>
</gene>
<evidence type="ECO:0008006" key="4">
    <source>
        <dbReference type="Google" id="ProtNLM"/>
    </source>
</evidence>
<comment type="caution">
    <text evidence="2">The sequence shown here is derived from an EMBL/GenBank/DDBJ whole genome shotgun (WGS) entry which is preliminary data.</text>
</comment>
<feature type="chain" id="PRO_5043712464" description="Lipoprotein" evidence="1">
    <location>
        <begin position="23"/>
        <end position="147"/>
    </location>
</feature>
<dbReference type="Proteomes" id="UP001262032">
    <property type="component" value="Unassembled WGS sequence"/>
</dbReference>
<dbReference type="AlphaFoldDB" id="A0AAW8NDC9"/>
<protein>
    <recommendedName>
        <fullName evidence="4">Lipoprotein</fullName>
    </recommendedName>
</protein>
<reference evidence="2" key="1">
    <citation type="submission" date="2023-07" db="EMBL/GenBank/DDBJ databases">
        <title>Sorghum-associated microbial communities from plants grown in Nebraska, USA.</title>
        <authorList>
            <person name="Schachtman D."/>
        </authorList>
    </citation>
    <scope>NUCLEOTIDE SEQUENCE</scope>
    <source>
        <strain evidence="2">BE261</strain>
    </source>
</reference>
<evidence type="ECO:0000256" key="1">
    <source>
        <dbReference type="SAM" id="SignalP"/>
    </source>
</evidence>
<evidence type="ECO:0000313" key="3">
    <source>
        <dbReference type="Proteomes" id="UP001262032"/>
    </source>
</evidence>
<dbReference type="PROSITE" id="PS51257">
    <property type="entry name" value="PROKAR_LIPOPROTEIN"/>
    <property type="match status" value="1"/>
</dbReference>
<organism evidence="2 3">
    <name type="scientific">Pseudarthrobacter oxydans</name>
    <name type="common">Arthrobacter oxydans</name>
    <dbReference type="NCBI Taxonomy" id="1671"/>
    <lineage>
        <taxon>Bacteria</taxon>
        <taxon>Bacillati</taxon>
        <taxon>Actinomycetota</taxon>
        <taxon>Actinomycetes</taxon>
        <taxon>Micrococcales</taxon>
        <taxon>Micrococcaceae</taxon>
        <taxon>Pseudarthrobacter</taxon>
    </lineage>
</organism>
<keyword evidence="1" id="KW-0732">Signal</keyword>
<feature type="signal peptide" evidence="1">
    <location>
        <begin position="1"/>
        <end position="22"/>
    </location>
</feature>
<name>A0AAW8NDC9_PSEOX</name>
<evidence type="ECO:0000313" key="2">
    <source>
        <dbReference type="EMBL" id="MDR7164384.1"/>
    </source>
</evidence>
<dbReference type="GeneID" id="97422915"/>
<sequence length="147" mass="15885">MKNRVFRTTAITALLLSLTACSGYQGITAVHREMDARDNLPAAVQNSNPDLPSDFRLLTEDAGVRYFAAESEDFTRACVAVYPVDKPDQWAIGCSEGITGDREIVTVNHTGQPTAKLVTTGFDTSALESGGWRKIHDNVLIGSATQP</sequence>
<dbReference type="RefSeq" id="WP_310112511.1">
    <property type="nucleotide sequence ID" value="NZ_JAVDTN010000008.1"/>
</dbReference>
<dbReference type="EMBL" id="JAVDWN010000007">
    <property type="protein sequence ID" value="MDR7164384.1"/>
    <property type="molecule type" value="Genomic_DNA"/>
</dbReference>
<proteinExistence type="predicted"/>
<accession>A0AAW8NDC9</accession>